<dbReference type="GO" id="GO:1990904">
    <property type="term" value="C:ribonucleoprotein complex"/>
    <property type="evidence" value="ECO:0007669"/>
    <property type="project" value="UniProtKB-KW"/>
</dbReference>
<dbReference type="AlphaFoldDB" id="A0A4D6X0H0"/>
<keyword evidence="4" id="KW-0934">Plastid</keyword>
<accession>A0A4D6X0H0</accession>
<dbReference type="Gene3D" id="1.10.287.310">
    <property type="match status" value="1"/>
</dbReference>
<dbReference type="GO" id="GO:0003735">
    <property type="term" value="F:structural constituent of ribosome"/>
    <property type="evidence" value="ECO:0007669"/>
    <property type="project" value="InterPro"/>
</dbReference>
<organism evidence="4">
    <name type="scientific">Inkyuleea mariana</name>
    <dbReference type="NCBI Taxonomy" id="123988"/>
    <lineage>
        <taxon>Eukaryota</taxon>
        <taxon>Rhodophyta</taxon>
        <taxon>Florideophyceae</taxon>
        <taxon>Rhodymeniophycidae</taxon>
        <taxon>Ceramiales</taxon>
        <taxon>Ceramiaceae</taxon>
        <taxon>Inkyuleea</taxon>
    </lineage>
</organism>
<evidence type="ECO:0000256" key="1">
    <source>
        <dbReference type="ARBA" id="ARBA00009254"/>
    </source>
</evidence>
<name>A0A4D6X0H0_9FLOR</name>
<dbReference type="SUPFAM" id="SSF46561">
    <property type="entry name" value="Ribosomal protein L29 (L29p)"/>
    <property type="match status" value="1"/>
</dbReference>
<dbReference type="GO" id="GO:0005840">
    <property type="term" value="C:ribosome"/>
    <property type="evidence" value="ECO:0007669"/>
    <property type="project" value="UniProtKB-KW"/>
</dbReference>
<evidence type="ECO:0000313" key="4">
    <source>
        <dbReference type="EMBL" id="QCI09146.1"/>
    </source>
</evidence>
<reference evidence="4" key="2">
    <citation type="submission" date="2019-04" db="EMBL/GenBank/DDBJ databases">
        <authorList>
            <person name="Pasella M."/>
        </authorList>
    </citation>
    <scope>NUCLEOTIDE SEQUENCE</scope>
    <source>
        <strain evidence="4">PD1141</strain>
    </source>
</reference>
<dbReference type="NCBIfam" id="TIGR00012">
    <property type="entry name" value="L29"/>
    <property type="match status" value="1"/>
</dbReference>
<protein>
    <submittedName>
        <fullName evidence="4">Ribosomal protein L29</fullName>
    </submittedName>
</protein>
<reference evidence="4" key="1">
    <citation type="journal article" date="2019" name="Mol. Phylogenet. Evol.">
        <title>Morphological evolution and classification of the red algal order Ceramiales inferred using plastid phylogenomics.</title>
        <authorList>
            <person name="Diaz-Tapia P."/>
            <person name="Pasella M.M."/>
            <person name="Verbruggen H."/>
            <person name="Maggs C.A."/>
        </authorList>
    </citation>
    <scope>NUCLEOTIDE SEQUENCE</scope>
    <source>
        <strain evidence="4">PD1141</strain>
    </source>
</reference>
<keyword evidence="2 4" id="KW-0689">Ribosomal protein</keyword>
<sequence>MSLNKKDIFKTLELPEIQKKILELKIEILQLKIKKATKQNIKPHIFKYKKHELAQMLTLETIIQSK</sequence>
<dbReference type="HAMAP" id="MF_00374">
    <property type="entry name" value="Ribosomal_uL29"/>
    <property type="match status" value="1"/>
</dbReference>
<geneLocation type="plastid" evidence="4"/>
<dbReference type="EMBL" id="MK814743">
    <property type="protein sequence ID" value="QCI09146.1"/>
    <property type="molecule type" value="Genomic_DNA"/>
</dbReference>
<evidence type="ECO:0000256" key="3">
    <source>
        <dbReference type="ARBA" id="ARBA00023274"/>
    </source>
</evidence>
<proteinExistence type="inferred from homology"/>
<keyword evidence="3" id="KW-0687">Ribonucleoprotein</keyword>
<dbReference type="Pfam" id="PF00831">
    <property type="entry name" value="Ribosomal_L29"/>
    <property type="match status" value="1"/>
</dbReference>
<dbReference type="InterPro" id="IPR001854">
    <property type="entry name" value="Ribosomal_uL29"/>
</dbReference>
<dbReference type="GO" id="GO:0006412">
    <property type="term" value="P:translation"/>
    <property type="evidence" value="ECO:0007669"/>
    <property type="project" value="InterPro"/>
</dbReference>
<comment type="similarity">
    <text evidence="1">Belongs to the universal ribosomal protein uL29 family.</text>
</comment>
<gene>
    <name evidence="4" type="primary">rpl29</name>
</gene>
<evidence type="ECO:0000256" key="2">
    <source>
        <dbReference type="ARBA" id="ARBA00022980"/>
    </source>
</evidence>
<dbReference type="InterPro" id="IPR036049">
    <property type="entry name" value="Ribosomal_uL29_sf"/>
</dbReference>